<evidence type="ECO:0000256" key="3">
    <source>
        <dbReference type="ARBA" id="ARBA00022989"/>
    </source>
</evidence>
<evidence type="ECO:0000256" key="2">
    <source>
        <dbReference type="ARBA" id="ARBA00022692"/>
    </source>
</evidence>
<dbReference type="InterPro" id="IPR049453">
    <property type="entry name" value="Memb_transporter_dom"/>
</dbReference>
<proteinExistence type="predicted"/>
<dbReference type="RefSeq" id="WP_345587157.1">
    <property type="nucleotide sequence ID" value="NZ_BAABJG010000006.1"/>
</dbReference>
<feature type="transmembrane region" description="Helical" evidence="5">
    <location>
        <begin position="278"/>
        <end position="294"/>
    </location>
</feature>
<evidence type="ECO:0000259" key="6">
    <source>
        <dbReference type="Pfam" id="PF13515"/>
    </source>
</evidence>
<keyword evidence="3 5" id="KW-1133">Transmembrane helix</keyword>
<evidence type="ECO:0000256" key="5">
    <source>
        <dbReference type="SAM" id="Phobius"/>
    </source>
</evidence>
<comment type="caution">
    <text evidence="7">The sequence shown here is derived from an EMBL/GenBank/DDBJ whole genome shotgun (WGS) entry which is preliminary data.</text>
</comment>
<evidence type="ECO:0000256" key="4">
    <source>
        <dbReference type="ARBA" id="ARBA00023136"/>
    </source>
</evidence>
<dbReference type="EMBL" id="JBHTLU010000013">
    <property type="protein sequence ID" value="MFD1220524.1"/>
    <property type="molecule type" value="Genomic_DNA"/>
</dbReference>
<name>A0ABW3UJR0_9BACL</name>
<sequence>MDKPDRNKHWQQALQWSREANVEPAELISSCIGMGVPVCLFAAWGHLPLGMIAALGGITIGEIGLRPGLLAQGRRLAGAVLPTMAASFLALLLTGHGWLSDVLFILMACLAAVMGGYSRSLVVAATRFILFLAIATNVFSGAPHPGVFLLLILAGAAWRAGTSLAVESLLNRMRPKAPNAEDLKRKPTASQALARWKKSLTQLAGWQYTLRLGCCLGLAEGIRWVWPGHHFYWIVLTAAILTERKADPVPVKTIQRVTGTVIGVAAVSALFAYTLPEWAVVVAVGLLAGLRPWLKARNYLLYSATMTPLIFLLMDAGKPLDGLALLDRITATLIGAALVVLVNLIFTRPVFQERN</sequence>
<dbReference type="Pfam" id="PF13515">
    <property type="entry name" value="FUSC_2"/>
    <property type="match status" value="1"/>
</dbReference>
<keyword evidence="4 5" id="KW-0472">Membrane</keyword>
<feature type="transmembrane region" description="Helical" evidence="5">
    <location>
        <begin position="76"/>
        <end position="92"/>
    </location>
</feature>
<protein>
    <submittedName>
        <fullName evidence="7">FUSC family protein</fullName>
    </submittedName>
</protein>
<comment type="subcellular location">
    <subcellularLocation>
        <location evidence="1">Membrane</location>
        <topology evidence="1">Multi-pass membrane protein</topology>
    </subcellularLocation>
</comment>
<feature type="transmembrane region" description="Helical" evidence="5">
    <location>
        <begin position="43"/>
        <end position="64"/>
    </location>
</feature>
<accession>A0ABW3UJR0</accession>
<gene>
    <name evidence="7" type="ORF">ACFQ4B_10360</name>
</gene>
<keyword evidence="2 5" id="KW-0812">Transmembrane</keyword>
<feature type="transmembrane region" description="Helical" evidence="5">
    <location>
        <begin position="299"/>
        <end position="317"/>
    </location>
</feature>
<evidence type="ECO:0000256" key="1">
    <source>
        <dbReference type="ARBA" id="ARBA00004141"/>
    </source>
</evidence>
<feature type="domain" description="Integral membrane bound transporter" evidence="6">
    <location>
        <begin position="222"/>
        <end position="342"/>
    </location>
</feature>
<dbReference type="Proteomes" id="UP001597180">
    <property type="component" value="Unassembled WGS sequence"/>
</dbReference>
<keyword evidence="8" id="KW-1185">Reference proteome</keyword>
<organism evidence="7 8">
    <name type="scientific">Paenibacillus vulneris</name>
    <dbReference type="NCBI Taxonomy" id="1133364"/>
    <lineage>
        <taxon>Bacteria</taxon>
        <taxon>Bacillati</taxon>
        <taxon>Bacillota</taxon>
        <taxon>Bacilli</taxon>
        <taxon>Bacillales</taxon>
        <taxon>Paenibacillaceae</taxon>
        <taxon>Paenibacillus</taxon>
    </lineage>
</organism>
<feature type="transmembrane region" description="Helical" evidence="5">
    <location>
        <begin position="329"/>
        <end position="346"/>
    </location>
</feature>
<evidence type="ECO:0000313" key="7">
    <source>
        <dbReference type="EMBL" id="MFD1220524.1"/>
    </source>
</evidence>
<reference evidence="8" key="1">
    <citation type="journal article" date="2019" name="Int. J. Syst. Evol. Microbiol.">
        <title>The Global Catalogue of Microorganisms (GCM) 10K type strain sequencing project: providing services to taxonomists for standard genome sequencing and annotation.</title>
        <authorList>
            <consortium name="The Broad Institute Genomics Platform"/>
            <consortium name="The Broad Institute Genome Sequencing Center for Infectious Disease"/>
            <person name="Wu L."/>
            <person name="Ma J."/>
        </authorList>
    </citation>
    <scope>NUCLEOTIDE SEQUENCE [LARGE SCALE GENOMIC DNA]</scope>
    <source>
        <strain evidence="8">CCUG 53270</strain>
    </source>
</reference>
<evidence type="ECO:0000313" key="8">
    <source>
        <dbReference type="Proteomes" id="UP001597180"/>
    </source>
</evidence>